<evidence type="ECO:0000313" key="3">
    <source>
        <dbReference type="Proteomes" id="UP000596742"/>
    </source>
</evidence>
<proteinExistence type="predicted"/>
<accession>A0A8B6C7M2</accession>
<evidence type="ECO:0000256" key="1">
    <source>
        <dbReference type="SAM" id="MobiDB-lite"/>
    </source>
</evidence>
<keyword evidence="3" id="KW-1185">Reference proteome</keyword>
<feature type="region of interest" description="Disordered" evidence="1">
    <location>
        <begin position="155"/>
        <end position="193"/>
    </location>
</feature>
<sequence>MQELLETRLCILENQTAQNMSMNTAPITQLSLHNRSIGHYHPHLQHNLQQSDYPPQQTVPLLPQWNTHPAYSQTHFSNHTGFTQHQPQYPFQTNSHLATGYPGFPQQTSLPPTYAHSSHQSNHFVTTDETHPTPIEHSQISQVSSHQTTDQIAATDNIQSPNRTGIIKSNSPFRNNCLQEKPPEQKERLELLV</sequence>
<feature type="compositionally biased region" description="Basic and acidic residues" evidence="1">
    <location>
        <begin position="181"/>
        <end position="193"/>
    </location>
</feature>
<reference evidence="2" key="1">
    <citation type="submission" date="2018-11" db="EMBL/GenBank/DDBJ databases">
        <authorList>
            <person name="Alioto T."/>
            <person name="Alioto T."/>
        </authorList>
    </citation>
    <scope>NUCLEOTIDE SEQUENCE</scope>
</reference>
<dbReference type="OrthoDB" id="6168608at2759"/>
<comment type="caution">
    <text evidence="2">The sequence shown here is derived from an EMBL/GenBank/DDBJ whole genome shotgun (WGS) entry which is preliminary data.</text>
</comment>
<evidence type="ECO:0000313" key="2">
    <source>
        <dbReference type="EMBL" id="VDI00738.1"/>
    </source>
</evidence>
<gene>
    <name evidence="2" type="ORF">MGAL_10B080624</name>
</gene>
<protein>
    <submittedName>
        <fullName evidence="2">Uncharacterized protein</fullName>
    </submittedName>
</protein>
<name>A0A8B6C7M2_MYTGA</name>
<dbReference type="Proteomes" id="UP000596742">
    <property type="component" value="Unassembled WGS sequence"/>
</dbReference>
<organism evidence="2 3">
    <name type="scientific">Mytilus galloprovincialis</name>
    <name type="common">Mediterranean mussel</name>
    <dbReference type="NCBI Taxonomy" id="29158"/>
    <lineage>
        <taxon>Eukaryota</taxon>
        <taxon>Metazoa</taxon>
        <taxon>Spiralia</taxon>
        <taxon>Lophotrochozoa</taxon>
        <taxon>Mollusca</taxon>
        <taxon>Bivalvia</taxon>
        <taxon>Autobranchia</taxon>
        <taxon>Pteriomorphia</taxon>
        <taxon>Mytilida</taxon>
        <taxon>Mytiloidea</taxon>
        <taxon>Mytilidae</taxon>
        <taxon>Mytilinae</taxon>
        <taxon>Mytilus</taxon>
    </lineage>
</organism>
<dbReference type="AlphaFoldDB" id="A0A8B6C7M2"/>
<dbReference type="EMBL" id="UYJE01001268">
    <property type="protein sequence ID" value="VDI00738.1"/>
    <property type="molecule type" value="Genomic_DNA"/>
</dbReference>
<feature type="compositionally biased region" description="Polar residues" evidence="1">
    <location>
        <begin position="155"/>
        <end position="178"/>
    </location>
</feature>